<dbReference type="InterPro" id="IPR011234">
    <property type="entry name" value="Fumarylacetoacetase-like_C"/>
</dbReference>
<dbReference type="AlphaFoldDB" id="A0A2M8HCB9"/>
<gene>
    <name evidence="3" type="ORF">CUC44_05830</name>
</gene>
<comment type="caution">
    <text evidence="3">The sequence shown here is derived from an EMBL/GenBank/DDBJ whole genome shotgun (WGS) entry which is preliminary data.</text>
</comment>
<organism evidence="3 4">
    <name type="scientific">Aeromonas lusitana</name>
    <dbReference type="NCBI Taxonomy" id="931529"/>
    <lineage>
        <taxon>Bacteria</taxon>
        <taxon>Pseudomonadati</taxon>
        <taxon>Pseudomonadota</taxon>
        <taxon>Gammaproteobacteria</taxon>
        <taxon>Aeromonadales</taxon>
        <taxon>Aeromonadaceae</taxon>
        <taxon>Aeromonas</taxon>
    </lineage>
</organism>
<dbReference type="EMBL" id="PGCP01000005">
    <property type="protein sequence ID" value="PJC94212.1"/>
    <property type="molecule type" value="Genomic_DNA"/>
</dbReference>
<dbReference type="SUPFAM" id="SSF56529">
    <property type="entry name" value="FAH"/>
    <property type="match status" value="1"/>
</dbReference>
<accession>A0A2M8HCB9</accession>
<dbReference type="Gene3D" id="3.90.850.10">
    <property type="entry name" value="Fumarylacetoacetase-like, C-terminal domain"/>
    <property type="match status" value="1"/>
</dbReference>
<dbReference type="Pfam" id="PF01557">
    <property type="entry name" value="FAA_hydrolase"/>
    <property type="match status" value="1"/>
</dbReference>
<reference evidence="3 4" key="1">
    <citation type="submission" date="2017-11" db="EMBL/GenBank/DDBJ databases">
        <title>Draft genome sequence of environmental isolate Aeromonas lusitania sp. nov. MDC 2473.</title>
        <authorList>
            <person name="Colston S.M."/>
            <person name="Navarro A."/>
            <person name="Martinez-Murcia A.J."/>
            <person name="Graf J."/>
        </authorList>
    </citation>
    <scope>NUCLEOTIDE SEQUENCE [LARGE SCALE GENOMIC DNA]</scope>
    <source>
        <strain evidence="3 4">MDC 2473</strain>
    </source>
</reference>
<dbReference type="OrthoDB" id="9775905at2"/>
<evidence type="ECO:0000259" key="2">
    <source>
        <dbReference type="Pfam" id="PF18288"/>
    </source>
</evidence>
<evidence type="ECO:0000259" key="1">
    <source>
        <dbReference type="Pfam" id="PF01557"/>
    </source>
</evidence>
<feature type="domain" description="Fumarylacetoacetase-like C-terminal" evidence="1">
    <location>
        <begin position="82"/>
        <end position="309"/>
    </location>
</feature>
<protein>
    <submittedName>
        <fullName evidence="3">2-keto-4-pentenoate hydratase</fullName>
    </submittedName>
</protein>
<dbReference type="GO" id="GO:0003824">
    <property type="term" value="F:catalytic activity"/>
    <property type="evidence" value="ECO:0007669"/>
    <property type="project" value="InterPro"/>
</dbReference>
<dbReference type="InterPro" id="IPR036663">
    <property type="entry name" value="Fumarylacetoacetase_C_sf"/>
</dbReference>
<dbReference type="InterPro" id="IPR041072">
    <property type="entry name" value="FAA_hydro_N"/>
</dbReference>
<dbReference type="PANTHER" id="PTHR43211:SF1">
    <property type="entry name" value="BLL6422 PROTEIN"/>
    <property type="match status" value="1"/>
</dbReference>
<sequence length="332" mass="35700">MKLATLNNGKRDGALVVVSRDLARAVRVADIAPTLQGALDEWAELAPRLAHVYGELNDGARADAFPFDEADCLSPLPRAYQWADGSAYVNHVELVRKARGAEMPDSFWHDPLMYQGGSDSFLAPRGPIVMGSEEWGIDFESEIAVITDDVPMGVSKEGAATHVKLLMLVNDVSLRNLIPGELAKGFGFFQSKPSSSFSPVAITPDELGQDWREGKVHLPLLTHLNGALFGAPDAGLDMTFNFFELIAHAAKTRPLGAGCIIGSGTVSNYDRSAGSSCLAELRMLEIIESGQATTPYLRFGDTVSIAMQDRNGMSLFGSILQRVTQGDASQTS</sequence>
<feature type="domain" description="Fumarylacetoacetase N-terminal" evidence="2">
    <location>
        <begin position="1"/>
        <end position="78"/>
    </location>
</feature>
<proteinExistence type="predicted"/>
<keyword evidence="4" id="KW-1185">Reference proteome</keyword>
<dbReference type="Pfam" id="PF18288">
    <property type="entry name" value="FAA_hydro_N_2"/>
    <property type="match status" value="1"/>
</dbReference>
<evidence type="ECO:0000313" key="4">
    <source>
        <dbReference type="Proteomes" id="UP000232060"/>
    </source>
</evidence>
<dbReference type="Proteomes" id="UP000232060">
    <property type="component" value="Unassembled WGS sequence"/>
</dbReference>
<name>A0A2M8HCB9_9GAMM</name>
<dbReference type="RefSeq" id="WP_100859031.1">
    <property type="nucleotide sequence ID" value="NZ_PGCP01000005.1"/>
</dbReference>
<evidence type="ECO:0000313" key="3">
    <source>
        <dbReference type="EMBL" id="PJC94212.1"/>
    </source>
</evidence>
<dbReference type="PANTHER" id="PTHR43211">
    <property type="entry name" value="FUMARYLACETOACETATE HYDROLASE"/>
    <property type="match status" value="1"/>
</dbReference>